<reference evidence="2" key="1">
    <citation type="submission" date="2023-06" db="EMBL/GenBank/DDBJ databases">
        <title>Genome-scale phylogeny and comparative genomics of the fungal order Sordariales.</title>
        <authorList>
            <consortium name="Lawrence Berkeley National Laboratory"/>
            <person name="Hensen N."/>
            <person name="Bonometti L."/>
            <person name="Westerberg I."/>
            <person name="Brannstrom I.O."/>
            <person name="Guillou S."/>
            <person name="Cros-Aarteil S."/>
            <person name="Calhoun S."/>
            <person name="Haridas S."/>
            <person name="Kuo A."/>
            <person name="Mondo S."/>
            <person name="Pangilinan J."/>
            <person name="Riley R."/>
            <person name="Labutti K."/>
            <person name="Andreopoulos B."/>
            <person name="Lipzen A."/>
            <person name="Chen C."/>
            <person name="Yanf M."/>
            <person name="Daum C."/>
            <person name="Ng V."/>
            <person name="Clum A."/>
            <person name="Steindorff A."/>
            <person name="Ohm R."/>
            <person name="Martin F."/>
            <person name="Silar P."/>
            <person name="Natvig D."/>
            <person name="Lalanne C."/>
            <person name="Gautier V."/>
            <person name="Ament-Velasquez S.L."/>
            <person name="Kruys A."/>
            <person name="Hutchinson M.I."/>
            <person name="Powell A.J."/>
            <person name="Barry K."/>
            <person name="Miller A.N."/>
            <person name="Grigoriev I.V."/>
            <person name="Debuchy R."/>
            <person name="Gladieux P."/>
            <person name="Thoren M.H."/>
            <person name="Johannesson H."/>
        </authorList>
    </citation>
    <scope>NUCLEOTIDE SEQUENCE</scope>
    <source>
        <strain evidence="2">CBS 606.72</strain>
    </source>
</reference>
<dbReference type="InterPro" id="IPR046368">
    <property type="entry name" value="Tag1"/>
</dbReference>
<dbReference type="Proteomes" id="UP001175000">
    <property type="component" value="Unassembled WGS sequence"/>
</dbReference>
<dbReference type="InterPro" id="IPR022185">
    <property type="entry name" value="DUF3712"/>
</dbReference>
<evidence type="ECO:0000256" key="1">
    <source>
        <dbReference type="SAM" id="Phobius"/>
    </source>
</evidence>
<evidence type="ECO:0000313" key="3">
    <source>
        <dbReference type="Proteomes" id="UP001175000"/>
    </source>
</evidence>
<keyword evidence="1" id="KW-0472">Membrane</keyword>
<protein>
    <submittedName>
        <fullName evidence="2">Uncharacterized protein</fullName>
    </submittedName>
</protein>
<name>A0AA39XEQ4_9PEZI</name>
<accession>A0AA39XEQ4</accession>
<dbReference type="GO" id="GO:0000329">
    <property type="term" value="C:fungal-type vacuole membrane"/>
    <property type="evidence" value="ECO:0007669"/>
    <property type="project" value="InterPro"/>
</dbReference>
<proteinExistence type="predicted"/>
<dbReference type="PANTHER" id="PTHR35895">
    <property type="entry name" value="CHROMOSOME 16, WHOLE GENOME SHOTGUN SEQUENCE"/>
    <property type="match status" value="1"/>
</dbReference>
<evidence type="ECO:0000313" key="2">
    <source>
        <dbReference type="EMBL" id="KAK0632596.1"/>
    </source>
</evidence>
<dbReference type="PANTHER" id="PTHR35895:SF1">
    <property type="entry name" value="LIPID-BINDING SERUM GLYCOPROTEIN C-TERMINAL DOMAIN-CONTAINING PROTEIN"/>
    <property type="match status" value="1"/>
</dbReference>
<organism evidence="2 3">
    <name type="scientific">Immersiella caudata</name>
    <dbReference type="NCBI Taxonomy" id="314043"/>
    <lineage>
        <taxon>Eukaryota</taxon>
        <taxon>Fungi</taxon>
        <taxon>Dikarya</taxon>
        <taxon>Ascomycota</taxon>
        <taxon>Pezizomycotina</taxon>
        <taxon>Sordariomycetes</taxon>
        <taxon>Sordariomycetidae</taxon>
        <taxon>Sordariales</taxon>
        <taxon>Lasiosphaeriaceae</taxon>
        <taxon>Immersiella</taxon>
    </lineage>
</organism>
<keyword evidence="1" id="KW-1133">Transmembrane helix</keyword>
<gene>
    <name evidence="2" type="ORF">B0T14DRAFT_38231</name>
</gene>
<dbReference type="Pfam" id="PF12505">
    <property type="entry name" value="DUF3712"/>
    <property type="match status" value="1"/>
</dbReference>
<comment type="caution">
    <text evidence="2">The sequence shown here is derived from an EMBL/GenBank/DDBJ whole genome shotgun (WGS) entry which is preliminary data.</text>
</comment>
<keyword evidence="1" id="KW-0812">Transmembrane</keyword>
<keyword evidence="3" id="KW-1185">Reference proteome</keyword>
<sequence>MSEPDKTSASQAETVEKTPRKRGCVGHCLKFWWAYLIGFIVFVVLLVCLILLVAVPKIAQGKLDDAELTIQGIVISRSEANSLDMAINSTITTDGKVHADIDGFTGVMYLEDLEGHTPFARIDFPATTAEALQTVNVSQKLEIKDMAALTAFNTWLLTKDEVRITTYGETHVKVKGIARKYPVTFKKTITTPGLRGFDGTTVYNTSISIGPDARGNNFKGLTTIPNYSVFTLEIGNATFNNYLEGALVGTVFIDNIILYPGLNNTFPMRATIENAPVLGALSKKPYCDEKKGVLPFQISGKTVTNYGQSLTYFADALGSHNQTLDIDVGTPVAALLGSPVKCAGEGSAKH</sequence>
<dbReference type="AlphaFoldDB" id="A0AA39XEQ4"/>
<dbReference type="EMBL" id="JAULSU010000001">
    <property type="protein sequence ID" value="KAK0632596.1"/>
    <property type="molecule type" value="Genomic_DNA"/>
</dbReference>
<feature type="transmembrane region" description="Helical" evidence="1">
    <location>
        <begin position="32"/>
        <end position="55"/>
    </location>
</feature>